<keyword evidence="5" id="KW-1185">Reference proteome</keyword>
<dbReference type="SUPFAM" id="SSF110857">
    <property type="entry name" value="Gamma-glutamyl cyclotransferase-like"/>
    <property type="match status" value="1"/>
</dbReference>
<organism evidence="4 5">
    <name type="scientific">Pelagibacterium nitratireducens</name>
    <dbReference type="NCBI Taxonomy" id="1046114"/>
    <lineage>
        <taxon>Bacteria</taxon>
        <taxon>Pseudomonadati</taxon>
        <taxon>Pseudomonadota</taxon>
        <taxon>Alphaproteobacteria</taxon>
        <taxon>Hyphomicrobiales</taxon>
        <taxon>Devosiaceae</taxon>
        <taxon>Pelagibacterium</taxon>
    </lineage>
</organism>
<protein>
    <recommendedName>
        <fullName evidence="2">Putative gamma-glutamylcyclotransferase</fullName>
    </recommendedName>
</protein>
<keyword evidence="1" id="KW-0808">Transferase</keyword>
<sequence length="148" mass="16561">MNATELVLFVYGTLRDREILEGVLGRAVAQDDLAEARAHGYRTVYYPQRLYPALIGGGEWTRGRLISGLGQTDIARLDAFEGAEYRRGEIEVTTEDGTVVAQTYFPAGQIGPDSPRWSFETCTRLHGPETIGRYRSEDFHQHAKGRAQ</sequence>
<dbReference type="RefSeq" id="WP_338608560.1">
    <property type="nucleotide sequence ID" value="NZ_CP146275.1"/>
</dbReference>
<feature type="domain" description="Gamma-glutamylcyclotransferase AIG2-like" evidence="3">
    <location>
        <begin position="8"/>
        <end position="108"/>
    </location>
</feature>
<dbReference type="Gene3D" id="3.10.490.10">
    <property type="entry name" value="Gamma-glutamyl cyclotransferase-like"/>
    <property type="match status" value="1"/>
</dbReference>
<dbReference type="EMBL" id="CP146275">
    <property type="protein sequence ID" value="WWT33137.1"/>
    <property type="molecule type" value="Genomic_DNA"/>
</dbReference>
<reference evidence="4 5" key="1">
    <citation type="submission" date="2024-02" db="EMBL/GenBank/DDBJ databases">
        <title>Complete genome sequence of Pelagibacterium nitratireducens ZH15.</title>
        <authorList>
            <person name="Zhao L.H."/>
        </authorList>
    </citation>
    <scope>NUCLEOTIDE SEQUENCE [LARGE SCALE GENOMIC DNA]</scope>
    <source>
        <strain evidence="4 5">ZH15</strain>
    </source>
</reference>
<dbReference type="PANTHER" id="PTHR31544">
    <property type="entry name" value="AIG2-LIKE PROTEIN D"/>
    <property type="match status" value="1"/>
</dbReference>
<evidence type="ECO:0000259" key="3">
    <source>
        <dbReference type="Pfam" id="PF06094"/>
    </source>
</evidence>
<evidence type="ECO:0000256" key="2">
    <source>
        <dbReference type="ARBA" id="ARBA00030602"/>
    </source>
</evidence>
<name>A0ABZ2I034_9HYPH</name>
<dbReference type="Proteomes" id="UP001369958">
    <property type="component" value="Chromosome"/>
</dbReference>
<accession>A0ABZ2I034</accession>
<dbReference type="Pfam" id="PF06094">
    <property type="entry name" value="GGACT"/>
    <property type="match status" value="1"/>
</dbReference>
<gene>
    <name evidence="4" type="ORF">V6617_01275</name>
</gene>
<evidence type="ECO:0000256" key="1">
    <source>
        <dbReference type="ARBA" id="ARBA00022679"/>
    </source>
</evidence>
<evidence type="ECO:0000313" key="5">
    <source>
        <dbReference type="Proteomes" id="UP001369958"/>
    </source>
</evidence>
<dbReference type="InterPro" id="IPR036568">
    <property type="entry name" value="GGCT-like_sf"/>
</dbReference>
<dbReference type="InterPro" id="IPR013024">
    <property type="entry name" value="GGCT-like"/>
</dbReference>
<evidence type="ECO:0000313" key="4">
    <source>
        <dbReference type="EMBL" id="WWT33137.1"/>
    </source>
</evidence>
<dbReference type="PANTHER" id="PTHR31544:SF2">
    <property type="entry name" value="AIG2-LIKE PROTEIN D"/>
    <property type="match status" value="1"/>
</dbReference>
<dbReference type="CDD" id="cd06661">
    <property type="entry name" value="GGCT_like"/>
    <property type="match status" value="1"/>
</dbReference>
<dbReference type="InterPro" id="IPR009288">
    <property type="entry name" value="AIG2-like_dom"/>
</dbReference>
<dbReference type="InterPro" id="IPR045038">
    <property type="entry name" value="AIG2-like"/>
</dbReference>
<proteinExistence type="predicted"/>